<keyword evidence="16" id="KW-0472">Membrane</keyword>
<feature type="domain" description="Glycosyl hydrolase family 13 catalytic" evidence="18">
    <location>
        <begin position="40"/>
        <end position="398"/>
    </location>
</feature>
<evidence type="ECO:0000256" key="10">
    <source>
        <dbReference type="ARBA" id="ARBA00023277"/>
    </source>
</evidence>
<dbReference type="InterPro" id="IPR006047">
    <property type="entry name" value="GH13_cat_dom"/>
</dbReference>
<dbReference type="InterPro" id="IPR015340">
    <property type="entry name" value="A_amylase_C_dom"/>
</dbReference>
<keyword evidence="20" id="KW-1185">Reference proteome</keyword>
<feature type="site" description="Transition state stabilizer" evidence="13">
    <location>
        <position position="326"/>
    </location>
</feature>
<organism evidence="19 20">
    <name type="scientific">Emergomyces africanus</name>
    <dbReference type="NCBI Taxonomy" id="1955775"/>
    <lineage>
        <taxon>Eukaryota</taxon>
        <taxon>Fungi</taxon>
        <taxon>Dikarya</taxon>
        <taxon>Ascomycota</taxon>
        <taxon>Pezizomycotina</taxon>
        <taxon>Eurotiomycetes</taxon>
        <taxon>Eurotiomycetidae</taxon>
        <taxon>Onygenales</taxon>
        <taxon>Ajellomycetaceae</taxon>
        <taxon>Emergomyces</taxon>
    </lineage>
</organism>
<dbReference type="AlphaFoldDB" id="A0A1B7NTH3"/>
<protein>
    <recommendedName>
        <fullName evidence="4">alpha-amylase</fullName>
        <ecNumber evidence="4">3.2.1.1</ecNumber>
    </recommendedName>
</protein>
<keyword evidence="11" id="KW-0326">Glycosidase</keyword>
<dbReference type="CDD" id="cd11319">
    <property type="entry name" value="AmyAc_euk_AmyA"/>
    <property type="match status" value="1"/>
</dbReference>
<feature type="binding site" evidence="15">
    <location>
        <position position="326"/>
    </location>
    <ligand>
        <name>substrate</name>
    </ligand>
</feature>
<reference evidence="19 20" key="1">
    <citation type="submission" date="2015-07" db="EMBL/GenBank/DDBJ databases">
        <title>Emmonsia species relationships and genome sequence.</title>
        <authorList>
            <person name="Cuomo C.A."/>
            <person name="Schwartz I.S."/>
            <person name="Kenyon C."/>
            <person name="de Hoog G.S."/>
            <person name="Govender N.P."/>
            <person name="Botha A."/>
            <person name="Moreno L."/>
            <person name="de Vries M."/>
            <person name="Munoz J.F."/>
            <person name="Stielow J.B."/>
        </authorList>
    </citation>
    <scope>NUCLEOTIDE SEQUENCE [LARGE SCALE GENOMIC DNA]</scope>
    <source>
        <strain evidence="19 20">CBS 136260</strain>
    </source>
</reference>
<dbReference type="Gene3D" id="3.20.20.80">
    <property type="entry name" value="Glycosidases"/>
    <property type="match status" value="1"/>
</dbReference>
<sequence>MISISQFPCRLLGLFFIICHLARLSLAANAAAWRSRSIYQVFTDRFARTDGSTTAKCDTKEGLICGGTWRGIINHLDYIQGLGFDAIMISPVSKNIEGRVSYGEAYHGYWVSDLYQVNHHFGTREDLLDLSKALHDRGMYLMVDVVINNMAAITNGSDPATATNYSILNPFNDKKYYRPYCKIKDYNNYTDAQTCWTGDDIVALPGLDMKSEVVTKMTETWLTQLIANFSIDGLRIDAAKHSITPYLHNVASSSGLFSTGEVFEGDVNIACNYQNIIDSIPNYPVYFGAIKAFTAGNISALANELSKAKNVCKDISILASFTENHDLPRFPSYTKDLSLAKNVIAFTILMDGIPLFYQGQEQHFSGGDPPSNREALWTSNYDTKSPLYQLTATLNKIRAHAIRVDSKYLVSKSYPIYTDGSTIAIRKGAEGHHVTTVYSNQGEKGGDWRLDLRITYTPGTVVTELLSCRNYTVDWQGTIGVQMSKGLPRVLFPAHQLDGSGLCGARDLPGPKKYDLHSGSGSLRPGGALGLELELGGLSVLVFVAALTTLFVNLF</sequence>
<keyword evidence="16" id="KW-1133">Transmembrane helix</keyword>
<dbReference type="FunFam" id="3.20.20.80:FF:000120">
    <property type="entry name" value="Alpha-amylase A"/>
    <property type="match status" value="1"/>
</dbReference>
<keyword evidence="7" id="KW-0106">Calcium</keyword>
<evidence type="ECO:0000256" key="17">
    <source>
        <dbReference type="SAM" id="SignalP"/>
    </source>
</evidence>
<evidence type="ECO:0000256" key="7">
    <source>
        <dbReference type="ARBA" id="ARBA00022837"/>
    </source>
</evidence>
<dbReference type="InterPro" id="IPR013777">
    <property type="entry name" value="A-amylase-like"/>
</dbReference>
<comment type="cofactor">
    <cofactor evidence="2">
        <name>Ca(2+)</name>
        <dbReference type="ChEBI" id="CHEBI:29108"/>
    </cofactor>
</comment>
<evidence type="ECO:0000256" key="15">
    <source>
        <dbReference type="PIRSR" id="PIRSR001024-5"/>
    </source>
</evidence>
<evidence type="ECO:0000256" key="16">
    <source>
        <dbReference type="SAM" id="Phobius"/>
    </source>
</evidence>
<keyword evidence="6" id="KW-0378">Hydrolase</keyword>
<evidence type="ECO:0000256" key="2">
    <source>
        <dbReference type="ARBA" id="ARBA00001913"/>
    </source>
</evidence>
<accession>A0A1B7NTH3</accession>
<dbReference type="GO" id="GO:0016052">
    <property type="term" value="P:carbohydrate catabolic process"/>
    <property type="evidence" value="ECO:0007669"/>
    <property type="project" value="InterPro"/>
</dbReference>
<keyword evidence="10" id="KW-0119">Carbohydrate metabolism</keyword>
<dbReference type="SUPFAM" id="SSF51445">
    <property type="entry name" value="(Trans)glycosidases"/>
    <property type="match status" value="1"/>
</dbReference>
<dbReference type="PIRSF" id="PIRSF001024">
    <property type="entry name" value="Alph-amyl_fung"/>
    <property type="match status" value="1"/>
</dbReference>
<gene>
    <name evidence="19" type="ORF">ACJ72_05585</name>
</gene>
<evidence type="ECO:0000256" key="9">
    <source>
        <dbReference type="ARBA" id="ARBA00023180"/>
    </source>
</evidence>
<name>A0A1B7NTH3_9EURO</name>
<dbReference type="Proteomes" id="UP000091918">
    <property type="component" value="Unassembled WGS sequence"/>
</dbReference>
<evidence type="ECO:0000256" key="8">
    <source>
        <dbReference type="ARBA" id="ARBA00023157"/>
    </source>
</evidence>
<keyword evidence="16" id="KW-0812">Transmembrane</keyword>
<evidence type="ECO:0000256" key="4">
    <source>
        <dbReference type="ARBA" id="ARBA00012595"/>
    </source>
</evidence>
<keyword evidence="9" id="KW-0325">Glycoprotein</keyword>
<comment type="similarity">
    <text evidence="3">Belongs to the glycosyl hydrolase 13 family.</text>
</comment>
<dbReference type="PANTHER" id="PTHR10357">
    <property type="entry name" value="ALPHA-AMYLASE FAMILY MEMBER"/>
    <property type="match status" value="1"/>
</dbReference>
<evidence type="ECO:0000313" key="20">
    <source>
        <dbReference type="Proteomes" id="UP000091918"/>
    </source>
</evidence>
<dbReference type="Gene3D" id="2.60.40.1180">
    <property type="entry name" value="Golgi alpha-mannosidase II"/>
    <property type="match status" value="1"/>
</dbReference>
<dbReference type="OrthoDB" id="204980at2759"/>
<feature type="binding site" evidence="15">
    <location>
        <position position="265"/>
    </location>
    <ligand>
        <name>substrate</name>
    </ligand>
</feature>
<evidence type="ECO:0000256" key="1">
    <source>
        <dbReference type="ARBA" id="ARBA00000548"/>
    </source>
</evidence>
<dbReference type="Pfam" id="PF09260">
    <property type="entry name" value="A_amylase_dom_C"/>
    <property type="match status" value="1"/>
</dbReference>
<keyword evidence="17" id="KW-0732">Signal</keyword>
<evidence type="ECO:0000256" key="11">
    <source>
        <dbReference type="ARBA" id="ARBA00023295"/>
    </source>
</evidence>
<dbReference type="PANTHER" id="PTHR10357:SF218">
    <property type="entry name" value="ALPHA-AMYLASE"/>
    <property type="match status" value="1"/>
</dbReference>
<dbReference type="InterPro" id="IPR013780">
    <property type="entry name" value="Glyco_hydro_b"/>
</dbReference>
<dbReference type="GO" id="GO:0004556">
    <property type="term" value="F:alpha-amylase activity"/>
    <property type="evidence" value="ECO:0007669"/>
    <property type="project" value="UniProtKB-EC"/>
</dbReference>
<feature type="binding site" evidence="15">
    <location>
        <position position="235"/>
    </location>
    <ligand>
        <name>substrate</name>
    </ligand>
</feature>
<dbReference type="STRING" id="1658172.A0A1B7NTH3"/>
<evidence type="ECO:0000256" key="12">
    <source>
        <dbReference type="PIRSR" id="PIRSR001024-1"/>
    </source>
</evidence>
<dbReference type="Pfam" id="PF00128">
    <property type="entry name" value="Alpha-amylase"/>
    <property type="match status" value="1"/>
</dbReference>
<feature type="disulfide bond" evidence="14">
    <location>
        <begin position="468"/>
        <end position="503"/>
    </location>
</feature>
<evidence type="ECO:0000259" key="18">
    <source>
        <dbReference type="SMART" id="SM00642"/>
    </source>
</evidence>
<feature type="disulfide bond" evidence="14">
    <location>
        <begin position="57"/>
        <end position="65"/>
    </location>
</feature>
<evidence type="ECO:0000313" key="19">
    <source>
        <dbReference type="EMBL" id="OAX80092.1"/>
    </source>
</evidence>
<evidence type="ECO:0000256" key="3">
    <source>
        <dbReference type="ARBA" id="ARBA00008061"/>
    </source>
</evidence>
<dbReference type="EC" id="3.2.1.1" evidence="4"/>
<keyword evidence="5" id="KW-0479">Metal-binding</keyword>
<evidence type="ECO:0000256" key="6">
    <source>
        <dbReference type="ARBA" id="ARBA00022801"/>
    </source>
</evidence>
<feature type="active site" description="Proton donor" evidence="12">
    <location>
        <position position="261"/>
    </location>
</feature>
<feature type="signal peptide" evidence="17">
    <location>
        <begin position="1"/>
        <end position="27"/>
    </location>
</feature>
<comment type="caution">
    <text evidence="19">The sequence shown here is derived from an EMBL/GenBank/DDBJ whole genome shotgun (WGS) entry which is preliminary data.</text>
</comment>
<feature type="binding site" evidence="15">
    <location>
        <position position="373"/>
    </location>
    <ligand>
        <name>substrate</name>
    </ligand>
</feature>
<dbReference type="InterPro" id="IPR017853">
    <property type="entry name" value="GH"/>
</dbReference>
<dbReference type="GO" id="GO:0005509">
    <property type="term" value="F:calcium ion binding"/>
    <property type="evidence" value="ECO:0007669"/>
    <property type="project" value="InterPro"/>
</dbReference>
<evidence type="ECO:0000256" key="14">
    <source>
        <dbReference type="PIRSR" id="PIRSR001024-4"/>
    </source>
</evidence>
<comment type="catalytic activity">
    <reaction evidence="1">
        <text>Endohydrolysis of (1-&gt;4)-alpha-D-glucosidic linkages in polysaccharides containing three or more (1-&gt;4)-alpha-linked D-glucose units.</text>
        <dbReference type="EC" id="3.2.1.1"/>
    </reaction>
</comment>
<feature type="active site" description="Nucleophile" evidence="12">
    <location>
        <position position="237"/>
    </location>
</feature>
<feature type="disulfide bond" evidence="14">
    <location>
        <begin position="271"/>
        <end position="312"/>
    </location>
</feature>
<dbReference type="SUPFAM" id="SSF51011">
    <property type="entry name" value="Glycosyl hydrolase domain"/>
    <property type="match status" value="1"/>
</dbReference>
<dbReference type="EMBL" id="LGUA01000801">
    <property type="protein sequence ID" value="OAX80092.1"/>
    <property type="molecule type" value="Genomic_DNA"/>
</dbReference>
<feature type="disulfide bond" evidence="14">
    <location>
        <begin position="181"/>
        <end position="195"/>
    </location>
</feature>
<feature type="binding site" evidence="15">
    <location>
        <position position="110"/>
    </location>
    <ligand>
        <name>substrate</name>
    </ligand>
</feature>
<evidence type="ECO:0000256" key="5">
    <source>
        <dbReference type="ARBA" id="ARBA00022723"/>
    </source>
</evidence>
<dbReference type="SMART" id="SM00642">
    <property type="entry name" value="Aamy"/>
    <property type="match status" value="1"/>
</dbReference>
<feature type="transmembrane region" description="Helical" evidence="16">
    <location>
        <begin position="535"/>
        <end position="554"/>
    </location>
</feature>
<keyword evidence="8 14" id="KW-1015">Disulfide bond</keyword>
<proteinExistence type="inferred from homology"/>
<feature type="chain" id="PRO_5008598202" description="alpha-amylase" evidence="17">
    <location>
        <begin position="28"/>
        <end position="555"/>
    </location>
</feature>
<evidence type="ECO:0000256" key="13">
    <source>
        <dbReference type="PIRSR" id="PIRSR001024-2"/>
    </source>
</evidence>